<dbReference type="PANTHER" id="PTHR43166">
    <property type="entry name" value="AMINO ACID IMPORT ATP-BINDING PROTEIN"/>
    <property type="match status" value="1"/>
</dbReference>
<dbReference type="InterPro" id="IPR027417">
    <property type="entry name" value="P-loop_NTPase"/>
</dbReference>
<accession>A0A6I3S0H9</accession>
<evidence type="ECO:0000256" key="8">
    <source>
        <dbReference type="ARBA" id="ARBA00022967"/>
    </source>
</evidence>
<evidence type="ECO:0000313" key="13">
    <source>
        <dbReference type="Proteomes" id="UP000462362"/>
    </source>
</evidence>
<dbReference type="Gene3D" id="3.40.50.300">
    <property type="entry name" value="P-loop containing nucleotide triphosphate hydrolases"/>
    <property type="match status" value="1"/>
</dbReference>
<keyword evidence="4" id="KW-0813">Transport</keyword>
<keyword evidence="10" id="KW-0472">Membrane</keyword>
<dbReference type="InterPro" id="IPR003439">
    <property type="entry name" value="ABC_transporter-like_ATP-bd"/>
</dbReference>
<dbReference type="SUPFAM" id="SSF55021">
    <property type="entry name" value="ACT-like"/>
    <property type="match status" value="1"/>
</dbReference>
<name>A0A6I3S0H9_9BURK</name>
<comment type="caution">
    <text evidence="12">The sequence shown here is derived from an EMBL/GenBank/DDBJ whole genome shotgun (WGS) entry which is preliminary data.</text>
</comment>
<gene>
    <name evidence="12" type="ORF">GMD42_03020</name>
</gene>
<dbReference type="GO" id="GO:0006865">
    <property type="term" value="P:amino acid transport"/>
    <property type="evidence" value="ECO:0007669"/>
    <property type="project" value="UniProtKB-KW"/>
</dbReference>
<evidence type="ECO:0000259" key="11">
    <source>
        <dbReference type="PROSITE" id="PS50893"/>
    </source>
</evidence>
<comment type="similarity">
    <text evidence="2">Belongs to the ABC transporter superfamily.</text>
</comment>
<keyword evidence="8" id="KW-1278">Translocase</keyword>
<dbReference type="FunFam" id="3.40.50.300:FF:000056">
    <property type="entry name" value="Cell division ATP-binding protein FtsE"/>
    <property type="match status" value="1"/>
</dbReference>
<evidence type="ECO:0000256" key="9">
    <source>
        <dbReference type="ARBA" id="ARBA00022970"/>
    </source>
</evidence>
<organism evidence="12 13">
    <name type="scientific">Parasutterella excrementihominis</name>
    <dbReference type="NCBI Taxonomy" id="487175"/>
    <lineage>
        <taxon>Bacteria</taxon>
        <taxon>Pseudomonadati</taxon>
        <taxon>Pseudomonadota</taxon>
        <taxon>Betaproteobacteria</taxon>
        <taxon>Burkholderiales</taxon>
        <taxon>Sutterellaceae</taxon>
        <taxon>Parasutterella</taxon>
    </lineage>
</organism>
<protein>
    <recommendedName>
        <fullName evidence="3">Cell division ATP-binding protein FtsE</fullName>
    </recommendedName>
</protein>
<dbReference type="InterPro" id="IPR017871">
    <property type="entry name" value="ABC_transporter-like_CS"/>
</dbReference>
<dbReference type="Pfam" id="PF00005">
    <property type="entry name" value="ABC_tran"/>
    <property type="match status" value="1"/>
</dbReference>
<dbReference type="GO" id="GO:0005524">
    <property type="term" value="F:ATP binding"/>
    <property type="evidence" value="ECO:0007669"/>
    <property type="project" value="UniProtKB-KW"/>
</dbReference>
<feature type="domain" description="ABC transporter" evidence="11">
    <location>
        <begin position="2"/>
        <end position="243"/>
    </location>
</feature>
<sequence length="352" mass="38878">MIELKHITQEYDTADGKGKFFACKDVNVHVKPGDIFGIIGRSGAGKSTLVRCINLLNRPTSGSVIVDGKDLTKMSESELREERRSIGMIFQHFNLLSSRTVYGNVALPLELAGMPKDKIREKVMPLIELVGLSEHVNKYPSQLSGGQKQRVGIARALSSDPKILLSDEATSALDPETTQATLQLLKKINKELGLTIVMITHEMDVVKQICNRVVVMNKGVVVEEGDVLEVFRDPKNEVTQAMLGTALAARTIPASMVERVKKVLNTPGENERKNHLIRLTFVGSSTTEPVLSRACSKFDLDFNILLGQVDEIQSESYGTLTIVMEGTTENFRQALNYIAERGVRVEELTNVI</sequence>
<dbReference type="InterPro" id="IPR050086">
    <property type="entry name" value="MetN_ABC_transporter-like"/>
</dbReference>
<dbReference type="PANTHER" id="PTHR43166:SF30">
    <property type="entry name" value="METHIONINE IMPORT ATP-BINDING PROTEIN METN"/>
    <property type="match status" value="1"/>
</dbReference>
<dbReference type="InterPro" id="IPR041701">
    <property type="entry name" value="MetN_ABC"/>
</dbReference>
<evidence type="ECO:0000256" key="2">
    <source>
        <dbReference type="ARBA" id="ARBA00005417"/>
    </source>
</evidence>
<dbReference type="CDD" id="cd03258">
    <property type="entry name" value="ABC_MetN_methionine_transporter"/>
    <property type="match status" value="1"/>
</dbReference>
<dbReference type="PROSITE" id="PS00211">
    <property type="entry name" value="ABC_TRANSPORTER_1"/>
    <property type="match status" value="1"/>
</dbReference>
<evidence type="ECO:0000256" key="5">
    <source>
        <dbReference type="ARBA" id="ARBA00022475"/>
    </source>
</evidence>
<dbReference type="SMART" id="SM00382">
    <property type="entry name" value="AAA"/>
    <property type="match status" value="1"/>
</dbReference>
<evidence type="ECO:0000256" key="6">
    <source>
        <dbReference type="ARBA" id="ARBA00022741"/>
    </source>
</evidence>
<keyword evidence="6" id="KW-0547">Nucleotide-binding</keyword>
<reference evidence="12 13" key="1">
    <citation type="journal article" date="2019" name="Nat. Med.">
        <title>A library of human gut bacterial isolates paired with longitudinal multiomics data enables mechanistic microbiome research.</title>
        <authorList>
            <person name="Poyet M."/>
            <person name="Groussin M."/>
            <person name="Gibbons S.M."/>
            <person name="Avila-Pacheco J."/>
            <person name="Jiang X."/>
            <person name="Kearney S.M."/>
            <person name="Perrotta A.R."/>
            <person name="Berdy B."/>
            <person name="Zhao S."/>
            <person name="Lieberman T.D."/>
            <person name="Swanson P.K."/>
            <person name="Smith M."/>
            <person name="Roesemann S."/>
            <person name="Alexander J.E."/>
            <person name="Rich S.A."/>
            <person name="Livny J."/>
            <person name="Vlamakis H."/>
            <person name="Clish C."/>
            <person name="Bullock K."/>
            <person name="Deik A."/>
            <person name="Scott J."/>
            <person name="Pierce K.A."/>
            <person name="Xavier R.J."/>
            <person name="Alm E.J."/>
        </authorList>
    </citation>
    <scope>NUCLEOTIDE SEQUENCE [LARGE SCALE GENOMIC DNA]</scope>
    <source>
        <strain evidence="12 13">BIOML-A2</strain>
    </source>
</reference>
<dbReference type="InterPro" id="IPR045865">
    <property type="entry name" value="ACT-like_dom_sf"/>
</dbReference>
<dbReference type="PROSITE" id="PS50893">
    <property type="entry name" value="ABC_TRANSPORTER_2"/>
    <property type="match status" value="1"/>
</dbReference>
<dbReference type="RefSeq" id="WP_008810535.1">
    <property type="nucleotide sequence ID" value="NZ_DBGEBU010000041.1"/>
</dbReference>
<keyword evidence="9" id="KW-0029">Amino-acid transport</keyword>
<dbReference type="EMBL" id="WNCL01000006">
    <property type="protein sequence ID" value="MTU42609.1"/>
    <property type="molecule type" value="Genomic_DNA"/>
</dbReference>
<dbReference type="Proteomes" id="UP000462362">
    <property type="component" value="Unassembled WGS sequence"/>
</dbReference>
<dbReference type="InterPro" id="IPR003593">
    <property type="entry name" value="AAA+_ATPase"/>
</dbReference>
<dbReference type="SMART" id="SM00930">
    <property type="entry name" value="NIL"/>
    <property type="match status" value="1"/>
</dbReference>
<dbReference type="SUPFAM" id="SSF52540">
    <property type="entry name" value="P-loop containing nucleoside triphosphate hydrolases"/>
    <property type="match status" value="1"/>
</dbReference>
<keyword evidence="7 12" id="KW-0067">ATP-binding</keyword>
<dbReference type="GO" id="GO:0016887">
    <property type="term" value="F:ATP hydrolysis activity"/>
    <property type="evidence" value="ECO:0007669"/>
    <property type="project" value="InterPro"/>
</dbReference>
<comment type="function">
    <text evidence="1">Part of the ABC transporter FtsEX involved in cellular division. Important for assembly or stability of the septal ring.</text>
</comment>
<evidence type="ECO:0000256" key="4">
    <source>
        <dbReference type="ARBA" id="ARBA00022448"/>
    </source>
</evidence>
<proteinExistence type="inferred from homology"/>
<dbReference type="Gene3D" id="3.30.70.260">
    <property type="match status" value="1"/>
</dbReference>
<evidence type="ECO:0000256" key="1">
    <source>
        <dbReference type="ARBA" id="ARBA00002579"/>
    </source>
</evidence>
<evidence type="ECO:0000256" key="7">
    <source>
        <dbReference type="ARBA" id="ARBA00022840"/>
    </source>
</evidence>
<dbReference type="AlphaFoldDB" id="A0A6I3S0H9"/>
<evidence type="ECO:0000256" key="3">
    <source>
        <dbReference type="ARBA" id="ARBA00020019"/>
    </source>
</evidence>
<dbReference type="GO" id="GO:0005886">
    <property type="term" value="C:plasma membrane"/>
    <property type="evidence" value="ECO:0007669"/>
    <property type="project" value="UniProtKB-ARBA"/>
</dbReference>
<dbReference type="Pfam" id="PF09383">
    <property type="entry name" value="NIL"/>
    <property type="match status" value="1"/>
</dbReference>
<dbReference type="InterPro" id="IPR018449">
    <property type="entry name" value="NIL_domain"/>
</dbReference>
<evidence type="ECO:0000256" key="10">
    <source>
        <dbReference type="ARBA" id="ARBA00023136"/>
    </source>
</evidence>
<keyword evidence="5" id="KW-1003">Cell membrane</keyword>
<evidence type="ECO:0000313" key="12">
    <source>
        <dbReference type="EMBL" id="MTU42609.1"/>
    </source>
</evidence>